<feature type="transmembrane region" description="Helical" evidence="1">
    <location>
        <begin position="216"/>
        <end position="237"/>
    </location>
</feature>
<proteinExistence type="predicted"/>
<gene>
    <name evidence="2" type="ORF">IWQ60_012253</name>
</gene>
<organism evidence="2 3">
    <name type="scientific">Tieghemiomyces parasiticus</name>
    <dbReference type="NCBI Taxonomy" id="78921"/>
    <lineage>
        <taxon>Eukaryota</taxon>
        <taxon>Fungi</taxon>
        <taxon>Fungi incertae sedis</taxon>
        <taxon>Zoopagomycota</taxon>
        <taxon>Kickxellomycotina</taxon>
        <taxon>Dimargaritomycetes</taxon>
        <taxon>Dimargaritales</taxon>
        <taxon>Dimargaritaceae</taxon>
        <taxon>Tieghemiomyces</taxon>
    </lineage>
</organism>
<name>A0A9W7ZMI8_9FUNG</name>
<evidence type="ECO:0000313" key="3">
    <source>
        <dbReference type="Proteomes" id="UP001150569"/>
    </source>
</evidence>
<comment type="caution">
    <text evidence="2">The sequence shown here is derived from an EMBL/GenBank/DDBJ whole genome shotgun (WGS) entry which is preliminary data.</text>
</comment>
<dbReference type="AlphaFoldDB" id="A0A9W7ZMI8"/>
<keyword evidence="3" id="KW-1185">Reference proteome</keyword>
<accession>A0A9W7ZMI8</accession>
<dbReference type="OrthoDB" id="5573483at2759"/>
<reference evidence="2" key="1">
    <citation type="submission" date="2022-07" db="EMBL/GenBank/DDBJ databases">
        <title>Phylogenomic reconstructions and comparative analyses of Kickxellomycotina fungi.</title>
        <authorList>
            <person name="Reynolds N.K."/>
            <person name="Stajich J.E."/>
            <person name="Barry K."/>
            <person name="Grigoriev I.V."/>
            <person name="Crous P."/>
            <person name="Smith M.E."/>
        </authorList>
    </citation>
    <scope>NUCLEOTIDE SEQUENCE</scope>
    <source>
        <strain evidence="2">RSA 861</strain>
    </source>
</reference>
<dbReference type="EMBL" id="JANBPT010001716">
    <property type="protein sequence ID" value="KAJ1905589.1"/>
    <property type="molecule type" value="Genomic_DNA"/>
</dbReference>
<sequence length="269" mass="30014">MASITTYMDKPANDTQAQRTFPCYDYEGDISPKYDLTGPLVPVAIESGCVLTLPTNPYPSTNTSYESSFVLLAREQMESHLCVHAGQALDDLSHVISRLSELGYPPVRVAVIAANSDSDQNFGSSDEEYFFDYESVKPAHVAFSLVGRDTARHLWSASTLAGPFIVRVVQDQGIWNRDRHSVWNKFRTALAWSSLVPLMVVGVVLIVQSIRVTGRWFSVQVFIFTGALMYLAGGLIAPISTTQNRAQVYCRYIAWMAGYICYSWVLLSW</sequence>
<evidence type="ECO:0000313" key="2">
    <source>
        <dbReference type="EMBL" id="KAJ1905589.1"/>
    </source>
</evidence>
<feature type="transmembrane region" description="Helical" evidence="1">
    <location>
        <begin position="249"/>
        <end position="267"/>
    </location>
</feature>
<keyword evidence="1" id="KW-0812">Transmembrane</keyword>
<keyword evidence="1" id="KW-0472">Membrane</keyword>
<protein>
    <submittedName>
        <fullName evidence="2">Uncharacterized protein</fullName>
    </submittedName>
</protein>
<keyword evidence="1" id="KW-1133">Transmembrane helix</keyword>
<evidence type="ECO:0000256" key="1">
    <source>
        <dbReference type="SAM" id="Phobius"/>
    </source>
</evidence>
<dbReference type="Proteomes" id="UP001150569">
    <property type="component" value="Unassembled WGS sequence"/>
</dbReference>
<feature type="transmembrane region" description="Helical" evidence="1">
    <location>
        <begin position="189"/>
        <end position="210"/>
    </location>
</feature>